<dbReference type="Proteomes" id="UP000254508">
    <property type="component" value="Plasmid unnamed"/>
</dbReference>
<evidence type="ECO:0000313" key="1">
    <source>
        <dbReference type="EMBL" id="AXK43942.1"/>
    </source>
</evidence>
<geneLocation type="plasmid" evidence="1 2">
    <name>unnamed</name>
</geneLocation>
<organism evidence="1 2">
    <name type="scientific">Erythrobacter aureus</name>
    <dbReference type="NCBI Taxonomy" id="2182384"/>
    <lineage>
        <taxon>Bacteria</taxon>
        <taxon>Pseudomonadati</taxon>
        <taxon>Pseudomonadota</taxon>
        <taxon>Alphaproteobacteria</taxon>
        <taxon>Sphingomonadales</taxon>
        <taxon>Erythrobacteraceae</taxon>
        <taxon>Erythrobacter/Porphyrobacter group</taxon>
        <taxon>Erythrobacter</taxon>
    </lineage>
</organism>
<keyword evidence="2" id="KW-1185">Reference proteome</keyword>
<keyword evidence="1" id="KW-0614">Plasmid</keyword>
<accession>A0A345YJ40</accession>
<dbReference type="EMBL" id="CP031358">
    <property type="protein sequence ID" value="AXK43942.1"/>
    <property type="molecule type" value="Genomic_DNA"/>
</dbReference>
<sequence>MLFIVRIGLSGLAPYTISSDESEHADVEEILDDLREKATVEFAELAKDKKISPEPLLSLACQSVRTAVETRTGIHEVRAIDPQTLLPKVAMKGPAPLEKSDEYFIELLFLTDEAVAKRDAYIDSIFNR</sequence>
<gene>
    <name evidence="1" type="ORF">DVR09_15925</name>
</gene>
<dbReference type="KEGG" id="err:DVR09_15925"/>
<reference evidence="1 2" key="1">
    <citation type="submission" date="2018-07" db="EMBL/GenBank/DDBJ databases">
        <title>Genome sequence of Erythrobacter strain YH-07, an antagonistic bacterium isolated from Yellow Sea.</title>
        <authorList>
            <person name="Tang T."/>
            <person name="Liu Q."/>
            <person name="Sun X."/>
        </authorList>
    </citation>
    <scope>NUCLEOTIDE SEQUENCE [LARGE SCALE GENOMIC DNA]</scope>
    <source>
        <strain evidence="1 2">YH-07</strain>
        <plasmid evidence="1 2">unnamed</plasmid>
    </source>
</reference>
<dbReference type="AlphaFoldDB" id="A0A345YJ40"/>
<dbReference type="RefSeq" id="WP_115418255.1">
    <property type="nucleotide sequence ID" value="NZ_CP031358.1"/>
</dbReference>
<name>A0A345YJ40_9SPHN</name>
<evidence type="ECO:0000313" key="2">
    <source>
        <dbReference type="Proteomes" id="UP000254508"/>
    </source>
</evidence>
<protein>
    <submittedName>
        <fullName evidence="1">Uncharacterized protein</fullName>
    </submittedName>
</protein>
<proteinExistence type="predicted"/>